<feature type="transmembrane region" description="Helical" evidence="10">
    <location>
        <begin position="697"/>
        <end position="718"/>
    </location>
</feature>
<feature type="transmembrane region" description="Helical" evidence="10">
    <location>
        <begin position="1137"/>
        <end position="1158"/>
    </location>
</feature>
<dbReference type="PROSITE" id="PS50042">
    <property type="entry name" value="CNMP_BINDING_3"/>
    <property type="match status" value="4"/>
</dbReference>
<keyword evidence="2" id="KW-0813">Transport</keyword>
<feature type="region of interest" description="Disordered" evidence="9">
    <location>
        <begin position="2175"/>
        <end position="2217"/>
    </location>
</feature>
<dbReference type="VEuPathDB" id="FungiDB:KRP23_12896"/>
<dbReference type="PANTHER" id="PTHR45638:SF11">
    <property type="entry name" value="CYCLIC NUCLEOTIDE-GATED CATION CHANNEL SUBUNIT A"/>
    <property type="match status" value="1"/>
</dbReference>
<dbReference type="GO" id="GO:0005221">
    <property type="term" value="F:intracellularly cyclic nucleotide-activated monoatomic cation channel activity"/>
    <property type="evidence" value="ECO:0007669"/>
    <property type="project" value="InterPro"/>
</dbReference>
<feature type="compositionally biased region" description="Basic and acidic residues" evidence="9">
    <location>
        <begin position="2189"/>
        <end position="2210"/>
    </location>
</feature>
<dbReference type="InterPro" id="IPR014710">
    <property type="entry name" value="RmlC-like_jellyroll"/>
</dbReference>
<dbReference type="EMBL" id="DS566078">
    <property type="status" value="NOT_ANNOTATED_CDS"/>
    <property type="molecule type" value="Genomic_DNA"/>
</dbReference>
<feature type="compositionally biased region" description="Polar residues" evidence="9">
    <location>
        <begin position="498"/>
        <end position="515"/>
    </location>
</feature>
<proteinExistence type="predicted"/>
<feature type="domain" description="Cyclic nucleotide-binding" evidence="11">
    <location>
        <begin position="908"/>
        <end position="1002"/>
    </location>
</feature>
<dbReference type="VEuPathDB" id="FungiDB:KRP22_3900"/>
<dbReference type="VEuPathDB" id="FungiDB:KRP22_10100"/>
<evidence type="ECO:0000256" key="9">
    <source>
        <dbReference type="SAM" id="MobiDB-lite"/>
    </source>
</evidence>
<dbReference type="GO" id="GO:0016020">
    <property type="term" value="C:membrane"/>
    <property type="evidence" value="ECO:0007669"/>
    <property type="project" value="UniProtKB-SubCell"/>
</dbReference>
<dbReference type="Pfam" id="PF00520">
    <property type="entry name" value="Ion_trans"/>
    <property type="match status" value="2"/>
</dbReference>
<dbReference type="InterPro" id="IPR018490">
    <property type="entry name" value="cNMP-bd_dom_sf"/>
</dbReference>
<dbReference type="SUPFAM" id="SSF81324">
    <property type="entry name" value="Voltage-gated potassium channels"/>
    <property type="match status" value="4"/>
</dbReference>
<evidence type="ECO:0000256" key="8">
    <source>
        <dbReference type="ARBA" id="ARBA00023303"/>
    </source>
</evidence>
<dbReference type="eggNOG" id="KOG0498">
    <property type="taxonomic scope" value="Eukaryota"/>
</dbReference>
<dbReference type="Pfam" id="PF00027">
    <property type="entry name" value="cNMP_binding"/>
    <property type="match status" value="4"/>
</dbReference>
<organism evidence="12 13">
    <name type="scientific">Phytophthora ramorum</name>
    <name type="common">Sudden oak death agent</name>
    <dbReference type="NCBI Taxonomy" id="164328"/>
    <lineage>
        <taxon>Eukaryota</taxon>
        <taxon>Sar</taxon>
        <taxon>Stramenopiles</taxon>
        <taxon>Oomycota</taxon>
        <taxon>Peronosporomycetes</taxon>
        <taxon>Peronosporales</taxon>
        <taxon>Peronosporaceae</taxon>
        <taxon>Phytophthora</taxon>
    </lineage>
</organism>
<keyword evidence="3 10" id="KW-0812">Transmembrane</keyword>
<feature type="transmembrane region" description="Helical" evidence="10">
    <location>
        <begin position="119"/>
        <end position="143"/>
    </location>
</feature>
<evidence type="ECO:0000256" key="10">
    <source>
        <dbReference type="SAM" id="Phobius"/>
    </source>
</evidence>
<sequence>MKTLMVAPLRSLSSVTGMLDDVIPQTFKLARDPQTASLKIWHQVLLSGLLYEFAAVPFIITFQPTHSVRDNPAAVLFYLCEALFLLDFYVRLTTGFYKDGNVVHDLKRSRRRYLKSPEFVADIVAILPFAALPVHMSVSVMLLEVHKVLRVYRIPRYLSIVDDVYVRHFELLKLSKLLVGVVLLAHYIACIRFSFGYDEHHNNHWLPSPPEHTPTIQKQYLMSMFWAFGLLTGLFEGELPHSINEFLFTIAVAICGFSVFTYLCATFFLISKCEASNAEEAEARITQLKRILTFHRVPDHVRHPFIEYLRHYYAGTDTIDREVTKLLCPSICKDVQVELLKDIVARIPVFSGCRPEFVEVLTSLLERISLPAQCTLFSIGDPGDAMYIIHAGVLDILGRKTKIRELRKNDFVGELSLFSNFPRSATVVTNTYCVLYKLSRFHTELVLDSYPTAACGIQKVVATIIEKTQEKSALAKTASVSVFRPPVKPRTDDRKAELQTTTGMTPASRKQSSSVAPILMPSHAADPDPVVPETQRPASTTTASRPPRLIQRVLSMKKHRVSDAMKDVYDEITAPRVSTAPKPWWSLLLLTQCLDCSSRHRIVWIISLQIVLIFNWSLIPLQLSFPAFDDADWFIYMLNGVTDAILWADIYVNFNLAFVQASEKIRDPAKSAKRYLCGAFVVDLLSRVPRLLSMHRLVLFATLLFLLIHIGTCLYFSVTLVEGFCEEEEGWLLYHDVELHRVNYTHFLGYGNITYVLGDPELERISTMQYLRSFYFATHKLTGLGKGMEPENDVEYVVALLFMFSGFFITAIVVDNVQKRFTASAHEEKEFFAIRSRIQGFLRHQDVPFAIHHRVNVFLDFWWAAHRGTSIEELLCELPTSFKQEVLRSMYMPALQTMALLTGVRPFLTELENALVASAVQMLFGQGEFIYREGDNASGLYFLLEGRVSRSTGGSHVKVSRGGYFGTQVLSIQTMQAGYTEDAIAESGCVILFLSRAALHQLYTAFPALPSELMELERRLLRTKLAKSAFNSQELQKFAKRTRNVWIFSRQERAIDPDSKYVIVWETWLSVAMTAQWIHVLVNICFGVLAERSATTDGVTIALEMSFVVDIYIRLCLGYREFGNKLMDLELIRRRYLGSWFFVVDLIALLPLFMLNWLPSITRRELYNLNKVVRLLKVPNQFRALEQRYVMFTSELRMMKLVYYTFLATHVLGCVYFDFASHASGVHALMVGKATDTSFGVNSWSLPKSLEEADVLHQYFASFFWAFGIMSASNTGEPPQSTPQCVLTIITLNVGFFLFAYVIGNFTDIIELANAEHREFNAKLGSIRRLLAHFKLPAALQHKIKTLLFFKRFHSITQEEVLERYLPPPLMTDIRLLNLNPMIEKVPFLKGMDGAITRMLVAQFNQVLILKDEYVYKHGDEGTDMFFVFTGILTVFVPTRRNSVCKTLQRPSEGRLDNNNPGVLQNISAGDFFGENALFADAPRVSSVRSKSSCILYSLSRHSLEMVFDLFPDWKTRVLQIAKLQQKEQKQRRNSDRQQLRSFDASPVAPLPTDHILQKAFQSPGSWCCSLEWLSALSTIVEAQSPQHIMWLRVVTASTFYVSFMLPSCVAFEACRTWDGLSLGANFVEVCCFVVFVLDVCINLRLKETELTMELYEVNIREAYRHNRLVIDVLAALPVQYLFYFLSAPTEVAWLSVNRCVKVLNVTHYMHEIHRQSVSYEWARLQTISLMYVLVIYWGACAYLIFADHEGYSTEWNSWFPSIALKLEDDSPLSVLNLRLFRGLFFAVTAFIKKGRTFMPEDNGFLFAIVVCFAGLMVMAFMIGELASLFISSIDNEVNYRKNHIAVEHTMARWKVSAALNARVHVFLSNLWSSHRGVIYQQVFSTLPAQIRLETVVHIVDLPLQALLFQVFRPLVQGDGPSLTRLTHAIADQLRFDSYPSGEHVLLEGRMPEGLFFVVSGQLVATTKAQGPEHPIAQYMRGDYFGERGILTHSMSKMSVQTQMPCDLFLLSTYSLISILSADEFFSIVQITMESLFHSLLRRQSRPGGRYPFPMPPHVWEQHLRTALQRQRLKWAMNSSEAKSSTSSKGEVLWSKLLTSVLDTSDSPLSCFQLFRPFIEMAGPKGELFERTSPQRRINSVPAKVTKKAVGHLRTLVRQIGAVASNTSNRVVPLLQGSTGSRVSSVSRSRREDRSIRLFTERSHRTREPPNDIGSEQ</sequence>
<evidence type="ECO:0000256" key="4">
    <source>
        <dbReference type="ARBA" id="ARBA00022989"/>
    </source>
</evidence>
<feature type="domain" description="Cyclic nucleotide-binding" evidence="11">
    <location>
        <begin position="1388"/>
        <end position="1508"/>
    </location>
</feature>
<dbReference type="InParanoid" id="H3GZ07"/>
<evidence type="ECO:0000256" key="2">
    <source>
        <dbReference type="ARBA" id="ARBA00022448"/>
    </source>
</evidence>
<dbReference type="EnsemblProtists" id="Phyra82985">
    <property type="protein sequence ID" value="Phyra82985"/>
    <property type="gene ID" value="Phyra82985"/>
</dbReference>
<evidence type="ECO:0000256" key="3">
    <source>
        <dbReference type="ARBA" id="ARBA00022692"/>
    </source>
</evidence>
<dbReference type="VEuPathDB" id="FungiDB:KRP22_12453"/>
<dbReference type="OMA" id="IHNNAHH"/>
<keyword evidence="13" id="KW-1185">Reference proteome</keyword>
<feature type="transmembrane region" description="Helical" evidence="10">
    <location>
        <begin position="602"/>
        <end position="619"/>
    </location>
</feature>
<keyword evidence="8" id="KW-0407">Ion channel</keyword>
<evidence type="ECO:0000313" key="13">
    <source>
        <dbReference type="Proteomes" id="UP000005238"/>
    </source>
</evidence>
<reference evidence="13" key="1">
    <citation type="journal article" date="2006" name="Science">
        <title>Phytophthora genome sequences uncover evolutionary origins and mechanisms of pathogenesis.</title>
        <authorList>
            <person name="Tyler B.M."/>
            <person name="Tripathy S."/>
            <person name="Zhang X."/>
            <person name="Dehal P."/>
            <person name="Jiang R.H."/>
            <person name="Aerts A."/>
            <person name="Arredondo F.D."/>
            <person name="Baxter L."/>
            <person name="Bensasson D."/>
            <person name="Beynon J.L."/>
            <person name="Chapman J."/>
            <person name="Damasceno C.M."/>
            <person name="Dorrance A.E."/>
            <person name="Dou D."/>
            <person name="Dickerman A.W."/>
            <person name="Dubchak I.L."/>
            <person name="Garbelotto M."/>
            <person name="Gijzen M."/>
            <person name="Gordon S.G."/>
            <person name="Govers F."/>
            <person name="Grunwald N.J."/>
            <person name="Huang W."/>
            <person name="Ivors K.L."/>
            <person name="Jones R.W."/>
            <person name="Kamoun S."/>
            <person name="Krampis K."/>
            <person name="Lamour K.H."/>
            <person name="Lee M.K."/>
            <person name="McDonald W.H."/>
            <person name="Medina M."/>
            <person name="Meijer H.J."/>
            <person name="Nordberg E.K."/>
            <person name="Maclean D.J."/>
            <person name="Ospina-Giraldo M.D."/>
            <person name="Morris P.F."/>
            <person name="Phuntumart V."/>
            <person name="Putnam N.H."/>
            <person name="Rash S."/>
            <person name="Rose J.K."/>
            <person name="Sakihama Y."/>
            <person name="Salamov A.A."/>
            <person name="Savidor A."/>
            <person name="Scheuring C.F."/>
            <person name="Smith B.M."/>
            <person name="Sobral B.W."/>
            <person name="Terry A."/>
            <person name="Torto-Alalibo T.A."/>
            <person name="Win J."/>
            <person name="Xu Z."/>
            <person name="Zhang H."/>
            <person name="Grigoriev I.V."/>
            <person name="Rokhsar D.S."/>
            <person name="Boore J.L."/>
        </authorList>
    </citation>
    <scope>NUCLEOTIDE SEQUENCE [LARGE SCALE GENOMIC DNA]</scope>
    <source>
        <strain evidence="13">Pr102</strain>
    </source>
</reference>
<accession>H3GZ07</accession>
<protein>
    <recommendedName>
        <fullName evidence="11">Cyclic nucleotide-binding domain-containing protein</fullName>
    </recommendedName>
</protein>
<feature type="transmembrane region" description="Helical" evidence="10">
    <location>
        <begin position="1804"/>
        <end position="1831"/>
    </location>
</feature>
<feature type="transmembrane region" description="Helical" evidence="10">
    <location>
        <begin position="74"/>
        <end position="92"/>
    </location>
</feature>
<dbReference type="HOGENOM" id="CLU_001032_0_0_1"/>
<dbReference type="Gene3D" id="1.10.287.630">
    <property type="entry name" value="Helix hairpin bin"/>
    <property type="match status" value="2"/>
</dbReference>
<dbReference type="Proteomes" id="UP000005238">
    <property type="component" value="Unassembled WGS sequence"/>
</dbReference>
<feature type="region of interest" description="Disordered" evidence="9">
    <location>
        <begin position="484"/>
        <end position="544"/>
    </location>
</feature>
<dbReference type="PROSITE" id="PS00889">
    <property type="entry name" value="CNMP_BINDING_2"/>
    <property type="match status" value="1"/>
</dbReference>
<dbReference type="SUPFAM" id="SSF51206">
    <property type="entry name" value="cAMP-binding domain-like"/>
    <property type="match status" value="4"/>
</dbReference>
<feature type="transmembrane region" description="Helical" evidence="10">
    <location>
        <begin position="1722"/>
        <end position="1746"/>
    </location>
</feature>
<feature type="transmembrane region" description="Helical" evidence="10">
    <location>
        <begin position="40"/>
        <end position="62"/>
    </location>
</feature>
<feature type="transmembrane region" description="Helical" evidence="10">
    <location>
        <begin position="1590"/>
        <end position="1612"/>
    </location>
</feature>
<keyword evidence="5" id="KW-0406">Ion transport</keyword>
<keyword evidence="6 10" id="KW-0472">Membrane</keyword>
<feature type="transmembrane region" description="Helical" evidence="10">
    <location>
        <begin position="247"/>
        <end position="270"/>
    </location>
</feature>
<dbReference type="STRING" id="164328.H3GZ07"/>
<feature type="transmembrane region" description="Helical" evidence="10">
    <location>
        <begin position="1624"/>
        <end position="1646"/>
    </location>
</feature>
<evidence type="ECO:0000313" key="12">
    <source>
        <dbReference type="EnsemblProtists" id="Phyra82985"/>
    </source>
</evidence>
<evidence type="ECO:0000259" key="11">
    <source>
        <dbReference type="PROSITE" id="PS50042"/>
    </source>
</evidence>
<reference evidence="12" key="2">
    <citation type="submission" date="2015-06" db="UniProtKB">
        <authorList>
            <consortium name="EnsemblProtists"/>
        </authorList>
    </citation>
    <scope>IDENTIFICATION</scope>
    <source>
        <strain evidence="12">Pr102</strain>
    </source>
</reference>
<name>H3GZ07_PHYRM</name>
<evidence type="ECO:0000256" key="5">
    <source>
        <dbReference type="ARBA" id="ARBA00023065"/>
    </source>
</evidence>
<evidence type="ECO:0000256" key="6">
    <source>
        <dbReference type="ARBA" id="ARBA00023136"/>
    </source>
</evidence>
<comment type="subcellular location">
    <subcellularLocation>
        <location evidence="1">Membrane</location>
        <topology evidence="1">Multi-pass membrane protein</topology>
    </subcellularLocation>
</comment>
<dbReference type="Gene3D" id="1.10.287.70">
    <property type="match status" value="4"/>
</dbReference>
<dbReference type="eggNOG" id="KOG0500">
    <property type="taxonomic scope" value="Eukaryota"/>
</dbReference>
<dbReference type="InterPro" id="IPR005821">
    <property type="entry name" value="Ion_trans_dom"/>
</dbReference>
<keyword evidence="7" id="KW-1071">Ligand-gated ion channel</keyword>
<dbReference type="SMART" id="SM00100">
    <property type="entry name" value="cNMP"/>
    <property type="match status" value="4"/>
</dbReference>
<dbReference type="Gene3D" id="2.60.120.10">
    <property type="entry name" value="Jelly Rolls"/>
    <property type="match status" value="4"/>
</dbReference>
<feature type="transmembrane region" description="Helical" evidence="10">
    <location>
        <begin position="1285"/>
        <end position="1304"/>
    </location>
</feature>
<feature type="transmembrane region" description="Helical" evidence="10">
    <location>
        <begin position="1068"/>
        <end position="1090"/>
    </location>
</feature>
<feature type="domain" description="Cyclic nucleotide-binding" evidence="11">
    <location>
        <begin position="1930"/>
        <end position="2020"/>
    </location>
</feature>
<dbReference type="InterPro" id="IPR018488">
    <property type="entry name" value="cNMP-bd_CS"/>
</dbReference>
<dbReference type="InterPro" id="IPR000595">
    <property type="entry name" value="cNMP-bd_dom"/>
</dbReference>
<feature type="transmembrane region" description="Helical" evidence="10">
    <location>
        <begin position="796"/>
        <end position="814"/>
    </location>
</feature>
<dbReference type="InterPro" id="IPR050866">
    <property type="entry name" value="CNG_cation_channel"/>
</dbReference>
<keyword evidence="4 10" id="KW-1133">Transmembrane helix</keyword>
<dbReference type="PANTHER" id="PTHR45638">
    <property type="entry name" value="CYCLIC NUCLEOTIDE-GATED CATION CHANNEL SUBUNIT A"/>
    <property type="match status" value="1"/>
</dbReference>
<evidence type="ECO:0000256" key="7">
    <source>
        <dbReference type="ARBA" id="ARBA00023286"/>
    </source>
</evidence>
<dbReference type="VEuPathDB" id="FungiDB:KRP22_1361"/>
<dbReference type="CDD" id="cd00038">
    <property type="entry name" value="CAP_ED"/>
    <property type="match status" value="4"/>
</dbReference>
<feature type="transmembrane region" description="Helical" evidence="10">
    <location>
        <begin position="1775"/>
        <end position="1792"/>
    </location>
</feature>
<feature type="domain" description="Cyclic nucleotide-binding" evidence="11">
    <location>
        <begin position="349"/>
        <end position="440"/>
    </location>
</feature>
<evidence type="ECO:0000256" key="1">
    <source>
        <dbReference type="ARBA" id="ARBA00004141"/>
    </source>
</evidence>
<feature type="transmembrane region" description="Helical" evidence="10">
    <location>
        <begin position="177"/>
        <end position="197"/>
    </location>
</feature>
<feature type="transmembrane region" description="Helical" evidence="10">
    <location>
        <begin position="1201"/>
        <end position="1219"/>
    </location>
</feature>
<dbReference type="VEuPathDB" id="FungiDB:KRP22_14177"/>